<protein>
    <submittedName>
        <fullName evidence="2">Uncharacterized protein</fullName>
    </submittedName>
</protein>
<feature type="non-terminal residue" evidence="2">
    <location>
        <position position="1"/>
    </location>
</feature>
<evidence type="ECO:0000313" key="2">
    <source>
        <dbReference type="EMBL" id="MCI41249.1"/>
    </source>
</evidence>
<dbReference type="Proteomes" id="UP000265520">
    <property type="component" value="Unassembled WGS sequence"/>
</dbReference>
<sequence>ERPPQPSKKRDRTPPPREGRTSPTTKKGKTVDRPEQRRRSPQGLALMAQHGASASRGNCGDHGSRSPTPPRHDDNSPLRSPNGSDEDDPRCPLSRDIMRAPIPTGFERPPPLGAYDG</sequence>
<name>A0A392RXX1_9FABA</name>
<dbReference type="AlphaFoldDB" id="A0A392RXX1"/>
<dbReference type="EMBL" id="LXQA010289763">
    <property type="protein sequence ID" value="MCI41249.1"/>
    <property type="molecule type" value="Genomic_DNA"/>
</dbReference>
<feature type="region of interest" description="Disordered" evidence="1">
    <location>
        <begin position="1"/>
        <end position="117"/>
    </location>
</feature>
<comment type="caution">
    <text evidence="2">The sequence shown here is derived from an EMBL/GenBank/DDBJ whole genome shotgun (WGS) entry which is preliminary data.</text>
</comment>
<feature type="compositionally biased region" description="Basic and acidic residues" evidence="1">
    <location>
        <begin position="29"/>
        <end position="38"/>
    </location>
</feature>
<organism evidence="2 3">
    <name type="scientific">Trifolium medium</name>
    <dbReference type="NCBI Taxonomy" id="97028"/>
    <lineage>
        <taxon>Eukaryota</taxon>
        <taxon>Viridiplantae</taxon>
        <taxon>Streptophyta</taxon>
        <taxon>Embryophyta</taxon>
        <taxon>Tracheophyta</taxon>
        <taxon>Spermatophyta</taxon>
        <taxon>Magnoliopsida</taxon>
        <taxon>eudicotyledons</taxon>
        <taxon>Gunneridae</taxon>
        <taxon>Pentapetalae</taxon>
        <taxon>rosids</taxon>
        <taxon>fabids</taxon>
        <taxon>Fabales</taxon>
        <taxon>Fabaceae</taxon>
        <taxon>Papilionoideae</taxon>
        <taxon>50 kb inversion clade</taxon>
        <taxon>NPAAA clade</taxon>
        <taxon>Hologalegina</taxon>
        <taxon>IRL clade</taxon>
        <taxon>Trifolieae</taxon>
        <taxon>Trifolium</taxon>
    </lineage>
</organism>
<keyword evidence="3" id="KW-1185">Reference proteome</keyword>
<evidence type="ECO:0000256" key="1">
    <source>
        <dbReference type="SAM" id="MobiDB-lite"/>
    </source>
</evidence>
<evidence type="ECO:0000313" key="3">
    <source>
        <dbReference type="Proteomes" id="UP000265520"/>
    </source>
</evidence>
<feature type="non-terminal residue" evidence="2">
    <location>
        <position position="117"/>
    </location>
</feature>
<accession>A0A392RXX1</accession>
<feature type="compositionally biased region" description="Pro residues" evidence="1">
    <location>
        <begin position="108"/>
        <end position="117"/>
    </location>
</feature>
<proteinExistence type="predicted"/>
<reference evidence="2 3" key="1">
    <citation type="journal article" date="2018" name="Front. Plant Sci.">
        <title>Red Clover (Trifolium pratense) and Zigzag Clover (T. medium) - A Picture of Genomic Similarities and Differences.</title>
        <authorList>
            <person name="Dluhosova J."/>
            <person name="Istvanek J."/>
            <person name="Nedelnik J."/>
            <person name="Repkova J."/>
        </authorList>
    </citation>
    <scope>NUCLEOTIDE SEQUENCE [LARGE SCALE GENOMIC DNA]</scope>
    <source>
        <strain evidence="3">cv. 10/8</strain>
        <tissue evidence="2">Leaf</tissue>
    </source>
</reference>